<evidence type="ECO:0000313" key="1">
    <source>
        <dbReference type="EMBL" id="CAD8151661.1"/>
    </source>
</evidence>
<proteinExistence type="predicted"/>
<keyword evidence="2" id="KW-1185">Reference proteome</keyword>
<gene>
    <name evidence="1" type="ORF">POCTA_138.1.T0250219</name>
</gene>
<dbReference type="OrthoDB" id="297071at2759"/>
<dbReference type="OMA" id="RCNNENC"/>
<sequence>MSDMVQTFSIHSNKHRRLTQCNQLSTQKQQKGLLMKGVTIRNNMNLKLWLNEVMNRKEIDLKLGKLNIDSQRHDKQLKYQNDVILPSIFRDVEDSQMFPMICFQKRTCRQLMREIRFEENVTSLLPSDKRNSILYGLLRELMYEIEFREQNILICQHRITKVFYIYFTDCLVCPISKCCYTSVVFVMGQIFGGQIRCNNENCPIQILVTFDIQEELLWKKNKVDLSNRFSKYIISGKFRTNSLKTSIQPTDVSKSNQQYNLNMNSQISQTERVQSKVNLSQLSNYEKQRRQKQSLNKNAYYSDYQNLCLK</sequence>
<name>A0A8S1TBV7_PAROT</name>
<comment type="caution">
    <text evidence="1">The sequence shown here is derived from an EMBL/GenBank/DDBJ whole genome shotgun (WGS) entry which is preliminary data.</text>
</comment>
<reference evidence="1" key="1">
    <citation type="submission" date="2021-01" db="EMBL/GenBank/DDBJ databases">
        <authorList>
            <consortium name="Genoscope - CEA"/>
            <person name="William W."/>
        </authorList>
    </citation>
    <scope>NUCLEOTIDE SEQUENCE</scope>
</reference>
<dbReference type="EMBL" id="CAJJDP010000025">
    <property type="protein sequence ID" value="CAD8151661.1"/>
    <property type="molecule type" value="Genomic_DNA"/>
</dbReference>
<evidence type="ECO:0000313" key="2">
    <source>
        <dbReference type="Proteomes" id="UP000683925"/>
    </source>
</evidence>
<accession>A0A8S1TBV7</accession>
<dbReference type="AlphaFoldDB" id="A0A8S1TBV7"/>
<dbReference type="Proteomes" id="UP000683925">
    <property type="component" value="Unassembled WGS sequence"/>
</dbReference>
<protein>
    <submittedName>
        <fullName evidence="1">Uncharacterized protein</fullName>
    </submittedName>
</protein>
<organism evidence="1 2">
    <name type="scientific">Paramecium octaurelia</name>
    <dbReference type="NCBI Taxonomy" id="43137"/>
    <lineage>
        <taxon>Eukaryota</taxon>
        <taxon>Sar</taxon>
        <taxon>Alveolata</taxon>
        <taxon>Ciliophora</taxon>
        <taxon>Intramacronucleata</taxon>
        <taxon>Oligohymenophorea</taxon>
        <taxon>Peniculida</taxon>
        <taxon>Parameciidae</taxon>
        <taxon>Paramecium</taxon>
    </lineage>
</organism>